<evidence type="ECO:0000313" key="2">
    <source>
        <dbReference type="Proteomes" id="UP000594468"/>
    </source>
</evidence>
<name>A0A7S8IFS5_9CHLR</name>
<reference evidence="1 2" key="1">
    <citation type="submission" date="2020-02" db="EMBL/GenBank/DDBJ databases">
        <authorList>
            <person name="Zheng R.K."/>
            <person name="Sun C.M."/>
        </authorList>
    </citation>
    <scope>NUCLEOTIDE SEQUENCE [LARGE SCALE GENOMIC DNA]</scope>
    <source>
        <strain evidence="2">rifampicinis</strain>
    </source>
</reference>
<evidence type="ECO:0000313" key="1">
    <source>
        <dbReference type="EMBL" id="QPC83911.1"/>
    </source>
</evidence>
<dbReference type="EMBL" id="CP062983">
    <property type="protein sequence ID" value="QPC83911.1"/>
    <property type="molecule type" value="Genomic_DNA"/>
</dbReference>
<dbReference type="KEGG" id="pmet:G4Y79_05900"/>
<dbReference type="Proteomes" id="UP000594468">
    <property type="component" value="Chromosome"/>
</dbReference>
<protein>
    <submittedName>
        <fullName evidence="1">Uncharacterized protein</fullName>
    </submittedName>
</protein>
<proteinExistence type="predicted"/>
<organism evidence="1 2">
    <name type="scientific">Phototrophicus methaneseepsis</name>
    <dbReference type="NCBI Taxonomy" id="2710758"/>
    <lineage>
        <taxon>Bacteria</taxon>
        <taxon>Bacillati</taxon>
        <taxon>Chloroflexota</taxon>
        <taxon>Candidatus Thermofontia</taxon>
        <taxon>Phototrophicales</taxon>
        <taxon>Phototrophicaceae</taxon>
        <taxon>Phototrophicus</taxon>
    </lineage>
</organism>
<dbReference type="RefSeq" id="WP_195171975.1">
    <property type="nucleotide sequence ID" value="NZ_CP062983.1"/>
</dbReference>
<sequence>MSYSFRWVVGKRVLLCTFEEDLTVSQIKALIGDIKVQVQAGDAPMFIIYDARQLGKFPTDLKAIRDISEPSSKSVMWSVLIYSYLTQRFIANMAAQLLGNRLRTVTSSEACIHFLLASDPSLYPHMHDLDAALGIGSDSRDSDTVDSN</sequence>
<keyword evidence="2" id="KW-1185">Reference proteome</keyword>
<dbReference type="AlphaFoldDB" id="A0A7S8IFS5"/>
<accession>A0A7S8IFS5</accession>
<gene>
    <name evidence="1" type="ORF">G4Y79_05900</name>
</gene>